<gene>
    <name evidence="1" type="ORF">POSPLADRAFT_1036950</name>
</gene>
<dbReference type="GeneID" id="36322132"/>
<evidence type="ECO:0000313" key="1">
    <source>
        <dbReference type="EMBL" id="OSX57509.1"/>
    </source>
</evidence>
<evidence type="ECO:0000313" key="2">
    <source>
        <dbReference type="Proteomes" id="UP000194127"/>
    </source>
</evidence>
<dbReference type="AlphaFoldDB" id="A0A1X6MML2"/>
<dbReference type="Proteomes" id="UP000194127">
    <property type="component" value="Unassembled WGS sequence"/>
</dbReference>
<organism evidence="1 2">
    <name type="scientific">Postia placenta MAD-698-R-SB12</name>
    <dbReference type="NCBI Taxonomy" id="670580"/>
    <lineage>
        <taxon>Eukaryota</taxon>
        <taxon>Fungi</taxon>
        <taxon>Dikarya</taxon>
        <taxon>Basidiomycota</taxon>
        <taxon>Agaricomycotina</taxon>
        <taxon>Agaricomycetes</taxon>
        <taxon>Polyporales</taxon>
        <taxon>Adustoporiaceae</taxon>
        <taxon>Rhodonia</taxon>
    </lineage>
</organism>
<sequence length="487" mass="54302">MLKLNQDILRLVVSYLSMEDARSLSATSRYLHPEARARALAKVRIKTPKTFDAACKFYLAEHSDRIHHLRTLDVQLDDSYITRHASRKLADLLDHACNLRTFMLDCAEQWILAQPRIEAVLQRLQAIHAMGLLLAGWRALRTIRGMQGKLRNIELMSLVFPLTTEENEPHASSAAMLEALAPHASARSIALVVQDQATSPPDVQLQQVLELRLGNASAAAPSLDVLAHVFPALRILFLDGPSMTIDKPADNIECWECLDYVSGTFPALRAWAPKCRVHHLEIRDAEWEGRILAKNERVSDVSRVINGTSPVALTIYRFMAAMYFGLTYADWVGFLYNMPRLRVLAVDLSTGPSWSKTWIACTTGALIGFKVICIMLSVDERVKMPPAILASIPSLKFVALNFGGGPLPTFSAHSGGFNPYPALSWWRVVCDHGERQLQAMSADLGSRIAAYLYSPNYNHEAPIDESMFLPKMLEEYKPGRVTVAQAL</sequence>
<name>A0A1X6MML2_9APHY</name>
<accession>A0A1X6MML2</accession>
<reference evidence="1 2" key="1">
    <citation type="submission" date="2017-04" db="EMBL/GenBank/DDBJ databases">
        <title>Genome Sequence of the Model Brown-Rot Fungus Postia placenta SB12.</title>
        <authorList>
            <consortium name="DOE Joint Genome Institute"/>
            <person name="Gaskell J."/>
            <person name="Kersten P."/>
            <person name="Larrondo L.F."/>
            <person name="Canessa P."/>
            <person name="Martinez D."/>
            <person name="Hibbett D."/>
            <person name="Schmoll M."/>
            <person name="Kubicek C.P."/>
            <person name="Martinez A.T."/>
            <person name="Yadav J."/>
            <person name="Master E."/>
            <person name="Magnuson J.K."/>
            <person name="James T."/>
            <person name="Yaver D."/>
            <person name="Berka R."/>
            <person name="Labutti K."/>
            <person name="Lipzen A."/>
            <person name="Aerts A."/>
            <person name="Barry K."/>
            <person name="Henrissat B."/>
            <person name="Blanchette R."/>
            <person name="Grigoriev I."/>
            <person name="Cullen D."/>
        </authorList>
    </citation>
    <scope>NUCLEOTIDE SEQUENCE [LARGE SCALE GENOMIC DNA]</scope>
    <source>
        <strain evidence="1 2">MAD-698-R-SB12</strain>
    </source>
</reference>
<evidence type="ECO:0008006" key="3">
    <source>
        <dbReference type="Google" id="ProtNLM"/>
    </source>
</evidence>
<proteinExistence type="predicted"/>
<protein>
    <recommendedName>
        <fullName evidence="3">F-box domain-containing protein</fullName>
    </recommendedName>
</protein>
<dbReference type="EMBL" id="KZ110608">
    <property type="protein sequence ID" value="OSX57509.1"/>
    <property type="molecule type" value="Genomic_DNA"/>
</dbReference>
<keyword evidence="2" id="KW-1185">Reference proteome</keyword>
<dbReference type="OrthoDB" id="2780918at2759"/>
<dbReference type="RefSeq" id="XP_024334303.1">
    <property type="nucleotide sequence ID" value="XM_024477182.1"/>
</dbReference>